<dbReference type="Proteomes" id="UP000237347">
    <property type="component" value="Unassembled WGS sequence"/>
</dbReference>
<proteinExistence type="predicted"/>
<dbReference type="GO" id="GO:0000502">
    <property type="term" value="C:proteasome complex"/>
    <property type="evidence" value="ECO:0007669"/>
    <property type="project" value="UniProtKB-KW"/>
</dbReference>
<evidence type="ECO:0000313" key="1">
    <source>
        <dbReference type="EMBL" id="KAK7847797.1"/>
    </source>
</evidence>
<protein>
    <submittedName>
        <fullName evidence="1">26s proteasome non-atpase regulatory subunit 12 like protein a</fullName>
    </submittedName>
</protein>
<accession>A0AAW0L9R2</accession>
<evidence type="ECO:0000313" key="2">
    <source>
        <dbReference type="Proteomes" id="UP000237347"/>
    </source>
</evidence>
<gene>
    <name evidence="1" type="primary">RPN5A_1</name>
    <name evidence="1" type="ORF">CFP56_006188</name>
</gene>
<organism evidence="1 2">
    <name type="scientific">Quercus suber</name>
    <name type="common">Cork oak</name>
    <dbReference type="NCBI Taxonomy" id="58331"/>
    <lineage>
        <taxon>Eukaryota</taxon>
        <taxon>Viridiplantae</taxon>
        <taxon>Streptophyta</taxon>
        <taxon>Embryophyta</taxon>
        <taxon>Tracheophyta</taxon>
        <taxon>Spermatophyta</taxon>
        <taxon>Magnoliopsida</taxon>
        <taxon>eudicotyledons</taxon>
        <taxon>Gunneridae</taxon>
        <taxon>Pentapetalae</taxon>
        <taxon>rosids</taxon>
        <taxon>fabids</taxon>
        <taxon>Fagales</taxon>
        <taxon>Fagaceae</taxon>
        <taxon>Quercus</taxon>
    </lineage>
</organism>
<dbReference type="AlphaFoldDB" id="A0AAW0L9R2"/>
<reference evidence="1 2" key="1">
    <citation type="journal article" date="2018" name="Sci. Data">
        <title>The draft genome sequence of cork oak.</title>
        <authorList>
            <person name="Ramos A.M."/>
            <person name="Usie A."/>
            <person name="Barbosa P."/>
            <person name="Barros P.M."/>
            <person name="Capote T."/>
            <person name="Chaves I."/>
            <person name="Simoes F."/>
            <person name="Abreu I."/>
            <person name="Carrasquinho I."/>
            <person name="Faro C."/>
            <person name="Guimaraes J.B."/>
            <person name="Mendonca D."/>
            <person name="Nobrega F."/>
            <person name="Rodrigues L."/>
            <person name="Saibo N.J.M."/>
            <person name="Varela M.C."/>
            <person name="Egas C."/>
            <person name="Matos J."/>
            <person name="Miguel C.M."/>
            <person name="Oliveira M.M."/>
            <person name="Ricardo C.P."/>
            <person name="Goncalves S."/>
        </authorList>
    </citation>
    <scope>NUCLEOTIDE SEQUENCE [LARGE SCALE GENOMIC DNA]</scope>
    <source>
        <strain evidence="2">cv. HL8</strain>
    </source>
</reference>
<comment type="caution">
    <text evidence="1">The sequence shown here is derived from an EMBL/GenBank/DDBJ whole genome shotgun (WGS) entry which is preliminary data.</text>
</comment>
<name>A0AAW0L9R2_QUESU</name>
<dbReference type="EMBL" id="PKMF04000135">
    <property type="protein sequence ID" value="KAK7847797.1"/>
    <property type="molecule type" value="Genomic_DNA"/>
</dbReference>
<keyword evidence="2" id="KW-1185">Reference proteome</keyword>
<keyword evidence="1" id="KW-0647">Proteasome</keyword>
<sequence length="71" mass="8471">MQSSLLNSTLDDKNLSKLPNFKLLWKQLVTMDYGGDIYWNKYNYTRMSLRKKRACLEALWVTKQQKTYDSS</sequence>